<proteinExistence type="predicted"/>
<reference evidence="1" key="1">
    <citation type="submission" date="2024-06" db="EMBL/GenBank/DDBJ databases">
        <authorList>
            <person name="Lu L."/>
            <person name="Wei N."/>
            <person name="Zhang R."/>
        </authorList>
    </citation>
    <scope>NUCLEOTIDE SEQUENCE</scope>
</reference>
<gene>
    <name evidence="1" type="ORF">vBDshSR26L_39</name>
</gene>
<name>A0AAU7VGP9_9CAUD</name>
<evidence type="ECO:0008006" key="2">
    <source>
        <dbReference type="Google" id="ProtNLM"/>
    </source>
</evidence>
<dbReference type="EMBL" id="PP882867">
    <property type="protein sequence ID" value="XBW75354.1"/>
    <property type="molecule type" value="Genomic_DNA"/>
</dbReference>
<evidence type="ECO:0000313" key="1">
    <source>
        <dbReference type="EMBL" id="XBW75354.1"/>
    </source>
</evidence>
<organism evidence="1">
    <name type="scientific">Dinoroseobacter phage vB_DshS_R26L</name>
    <dbReference type="NCBI Taxonomy" id="3161158"/>
    <lineage>
        <taxon>Viruses</taxon>
        <taxon>Duplodnaviria</taxon>
        <taxon>Heunggongvirae</taxon>
        <taxon>Uroviricota</taxon>
        <taxon>Caudoviricetes</taxon>
        <taxon>Nanhaivirus</taxon>
    </lineage>
</organism>
<sequence length="74" mass="8107">MPWKTTHVNGVPIAEVQARHDAERVLLSKRGHAIAALLNEAYRGPGHDPSPLTITQATKITTDPDFAARLKELL</sequence>
<accession>A0AAU7VGP9</accession>
<protein>
    <recommendedName>
        <fullName evidence="2">Prevent-host-death protein</fullName>
    </recommendedName>
</protein>